<keyword evidence="6" id="KW-1185">Reference proteome</keyword>
<sequence length="87" mass="9531">MYKAQLQELCQRQMWNLPKYSTQQNGGLPHNPSFKASVVVNGVTFITSDAFKTTKEAQNQAALVAFTNLSSSPPSGTLSLHVFALFP</sequence>
<dbReference type="PANTHER" id="PTHR46031:SF31">
    <property type="entry name" value="DOUBLE-STRANDED RNA-BINDING PROTEIN 1-LIKE"/>
    <property type="match status" value="1"/>
</dbReference>
<dbReference type="SMART" id="SM00358">
    <property type="entry name" value="DSRM"/>
    <property type="match status" value="1"/>
</dbReference>
<dbReference type="Gene3D" id="3.30.160.20">
    <property type="match status" value="1"/>
</dbReference>
<dbReference type="OrthoDB" id="5274873at2759"/>
<dbReference type="Proteomes" id="UP000242715">
    <property type="component" value="Unassembled WGS sequence"/>
</dbReference>
<organism evidence="5 6">
    <name type="scientific">Trifolium subterraneum</name>
    <name type="common">Subterranean clover</name>
    <dbReference type="NCBI Taxonomy" id="3900"/>
    <lineage>
        <taxon>Eukaryota</taxon>
        <taxon>Viridiplantae</taxon>
        <taxon>Streptophyta</taxon>
        <taxon>Embryophyta</taxon>
        <taxon>Tracheophyta</taxon>
        <taxon>Spermatophyta</taxon>
        <taxon>Magnoliopsida</taxon>
        <taxon>eudicotyledons</taxon>
        <taxon>Gunneridae</taxon>
        <taxon>Pentapetalae</taxon>
        <taxon>rosids</taxon>
        <taxon>fabids</taxon>
        <taxon>Fabales</taxon>
        <taxon>Fabaceae</taxon>
        <taxon>Papilionoideae</taxon>
        <taxon>50 kb inversion clade</taxon>
        <taxon>NPAAA clade</taxon>
        <taxon>Hologalegina</taxon>
        <taxon>IRL clade</taxon>
        <taxon>Trifolieae</taxon>
        <taxon>Trifolium</taxon>
    </lineage>
</organism>
<keyword evidence="1" id="KW-0677">Repeat</keyword>
<evidence type="ECO:0000313" key="6">
    <source>
        <dbReference type="Proteomes" id="UP000242715"/>
    </source>
</evidence>
<evidence type="ECO:0000256" key="3">
    <source>
        <dbReference type="PROSITE-ProRule" id="PRU00266"/>
    </source>
</evidence>
<evidence type="ECO:0000256" key="2">
    <source>
        <dbReference type="ARBA" id="ARBA00022884"/>
    </source>
</evidence>
<evidence type="ECO:0000259" key="4">
    <source>
        <dbReference type="PROSITE" id="PS50137"/>
    </source>
</evidence>
<accession>A0A2Z6NEN1</accession>
<dbReference type="PROSITE" id="PS50137">
    <property type="entry name" value="DS_RBD"/>
    <property type="match status" value="1"/>
</dbReference>
<evidence type="ECO:0000256" key="1">
    <source>
        <dbReference type="ARBA" id="ARBA00022737"/>
    </source>
</evidence>
<dbReference type="PANTHER" id="PTHR46031">
    <property type="match status" value="1"/>
</dbReference>
<protein>
    <recommendedName>
        <fullName evidence="4">DRBM domain-containing protein</fullName>
    </recommendedName>
</protein>
<name>A0A2Z6NEN1_TRISU</name>
<keyword evidence="2 3" id="KW-0694">RNA-binding</keyword>
<dbReference type="EMBL" id="DF973363">
    <property type="protein sequence ID" value="GAU27917.1"/>
    <property type="molecule type" value="Genomic_DNA"/>
</dbReference>
<evidence type="ECO:0000313" key="5">
    <source>
        <dbReference type="EMBL" id="GAU27917.1"/>
    </source>
</evidence>
<dbReference type="AlphaFoldDB" id="A0A2Z6NEN1"/>
<dbReference type="GO" id="GO:0003723">
    <property type="term" value="F:RNA binding"/>
    <property type="evidence" value="ECO:0007669"/>
    <property type="project" value="UniProtKB-UniRule"/>
</dbReference>
<gene>
    <name evidence="5" type="ORF">TSUD_160120</name>
</gene>
<reference evidence="6" key="1">
    <citation type="journal article" date="2017" name="Front. Plant Sci.">
        <title>Climate Clever Clovers: New Paradigm to Reduce the Environmental Footprint of Ruminants by Breeding Low Methanogenic Forages Utilizing Haplotype Variation.</title>
        <authorList>
            <person name="Kaur P."/>
            <person name="Appels R."/>
            <person name="Bayer P.E."/>
            <person name="Keeble-Gagnere G."/>
            <person name="Wang J."/>
            <person name="Hirakawa H."/>
            <person name="Shirasawa K."/>
            <person name="Vercoe P."/>
            <person name="Stefanova K."/>
            <person name="Durmic Z."/>
            <person name="Nichols P."/>
            <person name="Revell C."/>
            <person name="Isobe S.N."/>
            <person name="Edwards D."/>
            <person name="Erskine W."/>
        </authorList>
    </citation>
    <scope>NUCLEOTIDE SEQUENCE [LARGE SCALE GENOMIC DNA]</scope>
    <source>
        <strain evidence="6">cv. Daliak</strain>
    </source>
</reference>
<feature type="domain" description="DRBM" evidence="4">
    <location>
        <begin position="1"/>
        <end position="71"/>
    </location>
</feature>
<dbReference type="InterPro" id="IPR014720">
    <property type="entry name" value="dsRBD_dom"/>
</dbReference>
<proteinExistence type="predicted"/>
<dbReference type="SUPFAM" id="SSF54768">
    <property type="entry name" value="dsRNA-binding domain-like"/>
    <property type="match status" value="1"/>
</dbReference>
<dbReference type="Pfam" id="PF00035">
    <property type="entry name" value="dsrm"/>
    <property type="match status" value="1"/>
</dbReference>